<feature type="region of interest" description="Disordered" evidence="1">
    <location>
        <begin position="1"/>
        <end position="23"/>
    </location>
</feature>
<proteinExistence type="predicted"/>
<feature type="compositionally biased region" description="Polar residues" evidence="1">
    <location>
        <begin position="7"/>
        <end position="23"/>
    </location>
</feature>
<sequence>MSALNAAPQTSNPAQTPSASQEQFEAALNQAVIGGGSSLLAQEMMKVANEMLNEAMSEDE</sequence>
<evidence type="ECO:0000256" key="1">
    <source>
        <dbReference type="SAM" id="MobiDB-lite"/>
    </source>
</evidence>
<evidence type="ECO:0000313" key="3">
    <source>
        <dbReference type="Proteomes" id="UP000241444"/>
    </source>
</evidence>
<name>A0A2P7BVG5_9HYPH</name>
<organism evidence="2 3">
    <name type="scientific">Phyllobacterium brassicacearum</name>
    <dbReference type="NCBI Taxonomy" id="314235"/>
    <lineage>
        <taxon>Bacteria</taxon>
        <taxon>Pseudomonadati</taxon>
        <taxon>Pseudomonadota</taxon>
        <taxon>Alphaproteobacteria</taxon>
        <taxon>Hyphomicrobiales</taxon>
        <taxon>Phyllobacteriaceae</taxon>
        <taxon>Phyllobacterium</taxon>
    </lineage>
</organism>
<comment type="caution">
    <text evidence="2">The sequence shown here is derived from an EMBL/GenBank/DDBJ whole genome shotgun (WGS) entry which is preliminary data.</text>
</comment>
<protein>
    <submittedName>
        <fullName evidence="2">Uncharacterized protein</fullName>
    </submittedName>
</protein>
<reference evidence="3" key="1">
    <citation type="submission" date="2017-11" db="EMBL/GenBank/DDBJ databases">
        <authorList>
            <person name="Kuznetsova I."/>
            <person name="Sazanova A."/>
            <person name="Chirak E."/>
            <person name="Safronova V."/>
            <person name="Willems A."/>
        </authorList>
    </citation>
    <scope>NUCLEOTIDE SEQUENCE [LARGE SCALE GENOMIC DNA]</scope>
    <source>
        <strain evidence="3">STM 196</strain>
    </source>
</reference>
<dbReference type="AlphaFoldDB" id="A0A2P7BVG5"/>
<dbReference type="EMBL" id="PGGO01000002">
    <property type="protein sequence ID" value="PSH70463.1"/>
    <property type="molecule type" value="Genomic_DNA"/>
</dbReference>
<dbReference type="OrthoDB" id="8421418at2"/>
<keyword evidence="3" id="KW-1185">Reference proteome</keyword>
<dbReference type="Proteomes" id="UP000241444">
    <property type="component" value="Unassembled WGS sequence"/>
</dbReference>
<accession>A0A2P7BVG5</accession>
<gene>
    <name evidence="2" type="ORF">CU102_03650</name>
</gene>
<evidence type="ECO:0000313" key="2">
    <source>
        <dbReference type="EMBL" id="PSH70463.1"/>
    </source>
</evidence>